<evidence type="ECO:0000313" key="1">
    <source>
        <dbReference type="EMBL" id="KAG6597169.1"/>
    </source>
</evidence>
<name>A0AAV6NGX1_9ROSI</name>
<sequence length="226" mass="25780">MAAPPLPNPSSPANFTNVLLRRALILFSRRLSHRRRTASYSHSVCSSATGMGKNYPDYYLHSKSPSLPRHACQENPLGQDCPQCNQELDFWFQDSYMAALIYEDCCTKQIEMLSKADNRRNSSTLVIHLRDIVKTAPSCICELFIQVDAAVVSFKLKQAALSCIFLNQELLSQCKPEALTGRDLKSRPLRWPVRRLEGKTEGVKGEVDWRRHGSFHMRFDRTMQAM</sequence>
<gene>
    <name evidence="1" type="ORF">SDJN03_10349</name>
</gene>
<protein>
    <submittedName>
        <fullName evidence="1">Uncharacterized protein</fullName>
    </submittedName>
</protein>
<proteinExistence type="predicted"/>
<keyword evidence="2" id="KW-1185">Reference proteome</keyword>
<evidence type="ECO:0000313" key="2">
    <source>
        <dbReference type="Proteomes" id="UP000685013"/>
    </source>
</evidence>
<feature type="non-terminal residue" evidence="1">
    <location>
        <position position="1"/>
    </location>
</feature>
<reference evidence="1 2" key="1">
    <citation type="journal article" date="2021" name="Hortic Res">
        <title>The domestication of Cucurbita argyrosperma as revealed by the genome of its wild relative.</title>
        <authorList>
            <person name="Barrera-Redondo J."/>
            <person name="Sanchez-de la Vega G."/>
            <person name="Aguirre-Liguori J.A."/>
            <person name="Castellanos-Morales G."/>
            <person name="Gutierrez-Guerrero Y.T."/>
            <person name="Aguirre-Dugua X."/>
            <person name="Aguirre-Planter E."/>
            <person name="Tenaillon M.I."/>
            <person name="Lira-Saade R."/>
            <person name="Eguiarte L.E."/>
        </authorList>
    </citation>
    <scope>NUCLEOTIDE SEQUENCE [LARGE SCALE GENOMIC DNA]</scope>
    <source>
        <strain evidence="1">JBR-2021</strain>
    </source>
</reference>
<comment type="caution">
    <text evidence="1">The sequence shown here is derived from an EMBL/GenBank/DDBJ whole genome shotgun (WGS) entry which is preliminary data.</text>
</comment>
<dbReference type="EMBL" id="JAGKQH010000006">
    <property type="protein sequence ID" value="KAG6597169.1"/>
    <property type="molecule type" value="Genomic_DNA"/>
</dbReference>
<dbReference type="Proteomes" id="UP000685013">
    <property type="component" value="Chromosome 6"/>
</dbReference>
<dbReference type="AlphaFoldDB" id="A0AAV6NGX1"/>
<accession>A0AAV6NGX1</accession>
<organism evidence="1 2">
    <name type="scientific">Cucurbita argyrosperma subsp. sororia</name>
    <dbReference type="NCBI Taxonomy" id="37648"/>
    <lineage>
        <taxon>Eukaryota</taxon>
        <taxon>Viridiplantae</taxon>
        <taxon>Streptophyta</taxon>
        <taxon>Embryophyta</taxon>
        <taxon>Tracheophyta</taxon>
        <taxon>Spermatophyta</taxon>
        <taxon>Magnoliopsida</taxon>
        <taxon>eudicotyledons</taxon>
        <taxon>Gunneridae</taxon>
        <taxon>Pentapetalae</taxon>
        <taxon>rosids</taxon>
        <taxon>fabids</taxon>
        <taxon>Cucurbitales</taxon>
        <taxon>Cucurbitaceae</taxon>
        <taxon>Cucurbiteae</taxon>
        <taxon>Cucurbita</taxon>
    </lineage>
</organism>